<keyword evidence="3" id="KW-0859">Xylose metabolism</keyword>
<comment type="similarity">
    <text evidence="2">Belongs to the ROK (NagC/XylR) family.</text>
</comment>
<keyword evidence="3" id="KW-0119">Carbohydrate metabolism</keyword>
<evidence type="ECO:0000256" key="3">
    <source>
        <dbReference type="ARBA" id="ARBA00022629"/>
    </source>
</evidence>
<gene>
    <name evidence="4" type="ORF">ACFFNY_03505</name>
</gene>
<comment type="function">
    <text evidence="1">Transcriptional repressor of xylose-utilizing enzymes.</text>
</comment>
<evidence type="ECO:0000313" key="5">
    <source>
        <dbReference type="Proteomes" id="UP001589619"/>
    </source>
</evidence>
<keyword evidence="5" id="KW-1185">Reference proteome</keyword>
<dbReference type="InterPro" id="IPR036390">
    <property type="entry name" value="WH_DNA-bd_sf"/>
</dbReference>
<dbReference type="InterPro" id="IPR036388">
    <property type="entry name" value="WH-like_DNA-bd_sf"/>
</dbReference>
<dbReference type="Gene3D" id="1.10.10.10">
    <property type="entry name" value="Winged helix-like DNA-binding domain superfamily/Winged helix DNA-binding domain"/>
    <property type="match status" value="1"/>
</dbReference>
<accession>A0ABV5VQT1</accession>
<dbReference type="Gene3D" id="3.30.420.40">
    <property type="match status" value="2"/>
</dbReference>
<evidence type="ECO:0000256" key="2">
    <source>
        <dbReference type="ARBA" id="ARBA00006479"/>
    </source>
</evidence>
<dbReference type="InterPro" id="IPR000600">
    <property type="entry name" value="ROK"/>
</dbReference>
<protein>
    <submittedName>
        <fullName evidence="4">ROK family transcriptional regulator</fullName>
    </submittedName>
</protein>
<comment type="caution">
    <text evidence="4">The sequence shown here is derived from an EMBL/GenBank/DDBJ whole genome shotgun (WGS) entry which is preliminary data.</text>
</comment>
<sequence length="386" mass="42363">MKKHDQDFMKRQNRLTVFEIIKNQQPISRASIAKQTGMSPTTISRIVGELTEEGYLLETEQVSPGGLGRKSTLLAMVDAAVLSVGVELDWHRIHIGIVDLQGNVIADGRYPRSANESADATIERIGAEIDRLTKANDIDCARLIGIGVGLPGIVDNAKGVVVFSVQLGWKNVRLAERLKEITGYDVAVDNELKVKALAEHLKGAAIGSNRTALLGFGNGVGSALIVEGEIYRGKTNSAGEIGHTTIDPNGMLCDCGKAGCLQTYININSLLSEANKLHPVRSIEELFEARRAGERWAMYLIDRALMYMAITINNIVCMYNPDSVILSGELADKFPEIVDEVVDLCYSRFAWEPLRESFQIVRSELHEQAVTIGSGLMSQNRFFSLE</sequence>
<evidence type="ECO:0000256" key="1">
    <source>
        <dbReference type="ARBA" id="ARBA00002486"/>
    </source>
</evidence>
<dbReference type="PANTHER" id="PTHR18964:SF149">
    <property type="entry name" value="BIFUNCTIONAL UDP-N-ACETYLGLUCOSAMINE 2-EPIMERASE_N-ACETYLMANNOSAMINE KINASE"/>
    <property type="match status" value="1"/>
</dbReference>
<dbReference type="SUPFAM" id="SSF53067">
    <property type="entry name" value="Actin-like ATPase domain"/>
    <property type="match status" value="1"/>
</dbReference>
<dbReference type="Proteomes" id="UP001589619">
    <property type="component" value="Unassembled WGS sequence"/>
</dbReference>
<proteinExistence type="inferred from homology"/>
<organism evidence="4 5">
    <name type="scientific">Paenibacillus hodogayensis</name>
    <dbReference type="NCBI Taxonomy" id="279208"/>
    <lineage>
        <taxon>Bacteria</taxon>
        <taxon>Bacillati</taxon>
        <taxon>Bacillota</taxon>
        <taxon>Bacilli</taxon>
        <taxon>Bacillales</taxon>
        <taxon>Paenibacillaceae</taxon>
        <taxon>Paenibacillus</taxon>
    </lineage>
</organism>
<dbReference type="EMBL" id="JBHMAG010000003">
    <property type="protein sequence ID" value="MFB9750629.1"/>
    <property type="molecule type" value="Genomic_DNA"/>
</dbReference>
<name>A0ABV5VQT1_9BACL</name>
<dbReference type="PANTHER" id="PTHR18964">
    <property type="entry name" value="ROK (REPRESSOR, ORF, KINASE) FAMILY"/>
    <property type="match status" value="1"/>
</dbReference>
<dbReference type="Pfam" id="PF00480">
    <property type="entry name" value="ROK"/>
    <property type="match status" value="1"/>
</dbReference>
<dbReference type="InterPro" id="IPR043129">
    <property type="entry name" value="ATPase_NBD"/>
</dbReference>
<dbReference type="Pfam" id="PF13412">
    <property type="entry name" value="HTH_24"/>
    <property type="match status" value="1"/>
</dbReference>
<evidence type="ECO:0000313" key="4">
    <source>
        <dbReference type="EMBL" id="MFB9750629.1"/>
    </source>
</evidence>
<dbReference type="SUPFAM" id="SSF46785">
    <property type="entry name" value="Winged helix' DNA-binding domain"/>
    <property type="match status" value="1"/>
</dbReference>
<dbReference type="RefSeq" id="WP_344906619.1">
    <property type="nucleotide sequence ID" value="NZ_BAAAYO010000005.1"/>
</dbReference>
<reference evidence="4 5" key="1">
    <citation type="submission" date="2024-09" db="EMBL/GenBank/DDBJ databases">
        <authorList>
            <person name="Sun Q."/>
            <person name="Mori K."/>
        </authorList>
    </citation>
    <scope>NUCLEOTIDE SEQUENCE [LARGE SCALE GENOMIC DNA]</scope>
    <source>
        <strain evidence="4 5">JCM 12520</strain>
    </source>
</reference>